<evidence type="ECO:0000256" key="1">
    <source>
        <dbReference type="SAM" id="MobiDB-lite"/>
    </source>
</evidence>
<dbReference type="InterPro" id="IPR029058">
    <property type="entry name" value="AB_hydrolase_fold"/>
</dbReference>
<dbReference type="Gene3D" id="3.40.50.1820">
    <property type="entry name" value="alpha/beta hydrolase"/>
    <property type="match status" value="1"/>
</dbReference>
<evidence type="ECO:0000313" key="4">
    <source>
        <dbReference type="EMBL" id="EHG26027.1"/>
    </source>
</evidence>
<dbReference type="Proteomes" id="UP000003175">
    <property type="component" value="Unassembled WGS sequence"/>
</dbReference>
<comment type="caution">
    <text evidence="4">The sequence shown here is derived from an EMBL/GenBank/DDBJ whole genome shotgun (WGS) entry which is preliminary data.</text>
</comment>
<feature type="signal peptide" evidence="2">
    <location>
        <begin position="1"/>
        <end position="25"/>
    </location>
</feature>
<feature type="compositionally biased region" description="Low complexity" evidence="1">
    <location>
        <begin position="287"/>
        <end position="299"/>
    </location>
</feature>
<reference evidence="4 5" key="1">
    <citation type="submission" date="2011-08" db="EMBL/GenBank/DDBJ databases">
        <title>The Genome Sequence of Selenomonas noxia F0398.</title>
        <authorList>
            <consortium name="The Broad Institute Genome Sequencing Platform"/>
            <person name="Earl A."/>
            <person name="Ward D."/>
            <person name="Feldgarden M."/>
            <person name="Gevers D."/>
            <person name="Izard J."/>
            <person name="Ganesan A."/>
            <person name="Blanton J.M."/>
            <person name="Baranova O.V."/>
            <person name="Tanner A.C."/>
            <person name="Dewhirst F.E."/>
            <person name="Young S.K."/>
            <person name="Zeng Q."/>
            <person name="Gargeya S."/>
            <person name="Fitzgerald M."/>
            <person name="Haas B."/>
            <person name="Abouelleil A."/>
            <person name="Alvarado L."/>
            <person name="Arachchi H.M."/>
            <person name="Berlin A."/>
            <person name="Brown A."/>
            <person name="Chapman S.B."/>
            <person name="Chen Z."/>
            <person name="Dunbar C."/>
            <person name="Freedman E."/>
            <person name="Gearin G."/>
            <person name="Gellesch M."/>
            <person name="Goldberg J."/>
            <person name="Griggs A."/>
            <person name="Gujja S."/>
            <person name="Heiman D."/>
            <person name="Howarth C."/>
            <person name="Larson L."/>
            <person name="Lui A."/>
            <person name="MacDonald P.J.P."/>
            <person name="Montmayeur A."/>
            <person name="Murphy C."/>
            <person name="Neiman D."/>
            <person name="Pearson M."/>
            <person name="Priest M."/>
            <person name="Roberts A."/>
            <person name="Saif S."/>
            <person name="Shea T."/>
            <person name="Shenoy N."/>
            <person name="Sisk P."/>
            <person name="Stolte C."/>
            <person name="Sykes S."/>
            <person name="Wortman J."/>
            <person name="Nusbaum C."/>
            <person name="Birren B."/>
        </authorList>
    </citation>
    <scope>NUCLEOTIDE SEQUENCE [LARGE SCALE GENOMIC DNA]</scope>
    <source>
        <strain evidence="4 5">F0398</strain>
    </source>
</reference>
<dbReference type="RefSeq" id="WP_006695978.1">
    <property type="nucleotide sequence ID" value="NZ_JH376857.1"/>
</dbReference>
<dbReference type="Pfam" id="PF20434">
    <property type="entry name" value="BD-FAE"/>
    <property type="match status" value="1"/>
</dbReference>
<protein>
    <recommendedName>
        <fullName evidence="3">BD-FAE-like domain-containing protein</fullName>
    </recommendedName>
</protein>
<organism evidence="4 5">
    <name type="scientific">Selenomonas noxia F0398</name>
    <dbReference type="NCBI Taxonomy" id="702437"/>
    <lineage>
        <taxon>Bacteria</taxon>
        <taxon>Bacillati</taxon>
        <taxon>Bacillota</taxon>
        <taxon>Negativicutes</taxon>
        <taxon>Selenomonadales</taxon>
        <taxon>Selenomonadaceae</taxon>
        <taxon>Selenomonas</taxon>
    </lineage>
</organism>
<gene>
    <name evidence="4" type="ORF">HMPREF9432_00528</name>
</gene>
<evidence type="ECO:0000256" key="2">
    <source>
        <dbReference type="SAM" id="SignalP"/>
    </source>
</evidence>
<feature type="region of interest" description="Disordered" evidence="1">
    <location>
        <begin position="287"/>
        <end position="317"/>
    </location>
</feature>
<keyword evidence="2" id="KW-0732">Signal</keyword>
<proteinExistence type="predicted"/>
<evidence type="ECO:0000313" key="5">
    <source>
        <dbReference type="Proteomes" id="UP000003175"/>
    </source>
</evidence>
<dbReference type="NCBIfam" id="NF041556">
    <property type="entry name" value="tannase_B"/>
    <property type="match status" value="1"/>
</dbReference>
<feature type="domain" description="BD-FAE-like" evidence="3">
    <location>
        <begin position="182"/>
        <end position="239"/>
    </location>
</feature>
<dbReference type="InterPro" id="IPR048124">
    <property type="entry name" value="Tannase_B"/>
</dbReference>
<dbReference type="EMBL" id="ADGH01000003">
    <property type="protein sequence ID" value="EHG26027.1"/>
    <property type="molecule type" value="Genomic_DNA"/>
</dbReference>
<feature type="chain" id="PRO_5047433725" description="BD-FAE-like domain-containing protein" evidence="2">
    <location>
        <begin position="26"/>
        <end position="537"/>
    </location>
</feature>
<dbReference type="SUPFAM" id="SSF53474">
    <property type="entry name" value="alpha/beta-Hydrolases"/>
    <property type="match status" value="1"/>
</dbReference>
<accession>A0ABN0DST0</accession>
<evidence type="ECO:0000259" key="3">
    <source>
        <dbReference type="Pfam" id="PF20434"/>
    </source>
</evidence>
<dbReference type="InterPro" id="IPR049492">
    <property type="entry name" value="BD-FAE-like_dom"/>
</dbReference>
<sequence>MKKRSLFKIAVLGACLTLPVSSAYAAEAGTPALPLPPLSGEAAEVLTALAGANMASLAFDPSSYTDETLVVNGKPVAFRAYRNIPYAALPKDAERQRMSIFIPAAYLTGGTINGYTAKTAPIFLPNGVGGYMPGEIQEPSERSRMTGAPNASLIALSRGLVVAAPAIRGRTDKDASGSYIGKAPSLVVDYKAAVQYLRYNAARLPAGNTDRIIANGTSAGGALSALLGATGGSADYADALAEIGAAGGRDDIYAASCYCPITDLDHADMAYEWIFAGVNDYHQSAKGSMPPAAGAASSGNTAVNRPLNAPAEGAAAPMTEEQSTASARLKELYPAYLNSLGLKDASGSPMLLNPDGTGSFAEYVKALYQASAQSALDRKADLGGADWFTVRDGKAANVDLTKYAAWATRLKAAPAFDKLDRSSGENDVFGTTANVPRHFTDFARRYDPAHGDLAPDADIRRMNPLGYIGTAGVKTAPHFRIRHGAKDRDTALAVPAVLALRLQNAGIDVDFAVPWGQGHGGDYDLDELFNWIDRICK</sequence>
<name>A0ABN0DST0_9FIRM</name>
<keyword evidence="5" id="KW-1185">Reference proteome</keyword>